<feature type="compositionally biased region" description="Low complexity" evidence="2">
    <location>
        <begin position="1"/>
        <end position="10"/>
    </location>
</feature>
<feature type="compositionally biased region" description="Gly residues" evidence="2">
    <location>
        <begin position="1192"/>
        <end position="1206"/>
    </location>
</feature>
<dbReference type="PANTHER" id="PTHR12673:SF159">
    <property type="entry name" value="LD03170P"/>
    <property type="match status" value="1"/>
</dbReference>
<feature type="region of interest" description="Disordered" evidence="2">
    <location>
        <begin position="1"/>
        <end position="27"/>
    </location>
</feature>
<feature type="compositionally biased region" description="Basic and acidic residues" evidence="2">
    <location>
        <begin position="908"/>
        <end position="918"/>
    </location>
</feature>
<proteinExistence type="predicted"/>
<feature type="compositionally biased region" description="Basic and acidic residues" evidence="2">
    <location>
        <begin position="1297"/>
        <end position="1314"/>
    </location>
</feature>
<feature type="domain" description="DH" evidence="3">
    <location>
        <begin position="520"/>
        <end position="708"/>
    </location>
</feature>
<sequence length="1321" mass="146952">MEHPTSSIVDDPPPRSPPSSTPSVVVAPPEEEAVIKTRPRASVCSVACWLFEPHEWKPAICRNCFSSLAAHKLDVKSAARDHPSALLKPGSRLSRRIRVPHYETFEFKLRENQQQEPQLLPPLFKSPRSPRSVPVVADVKLESEGVPAAAAASSPSLPVPVPETSSRTTITDEAGEAKGDGQSEMRSGKEEPQQGEGKVEADSEAGKQEQAEGDGGMEGESAEKKNEVDGVEALRPEEKAVGPDVGEEKGEVAPVAAERSAAAQAEGDDAPRRLREALAVIDKLRAKIARKNARLEEAEEEAEEVGSTLKSRMYDLLKEAAQTEKTQKQLMDEQAQARQREKEALEKLIEEQAQALQREKEAQEQLREEQAQAWQSEKQALDKLIEEQAQAWQREKEALEELMEERAQASAREVETQKRLMEEQAQAWRHEKAFWMQETSTVKRAFTLFRRQSMVAPFKSLHLAPPALPQEEAKPVTYDDQAVRACQSIVRSWLARRRGTRLITLVRAYSVSPHAKTQRRRFATIREFIQSERNYTEMLQHAIEHYMLSLRDKAEFEASTFSCEDVESLFNNMEMLAIISQQFLQALEQRFASTDKFTCYGDIILKFQTVLPLYSVYYRKYEETNEQLLRLSENEEFSQYVDELQKNSSYNPMLDLKVYLYRPCQRIPQYSMLLKQLLSYTPGEHVDYTNIMTAAERIQTILSLLNRRTEVEHSKRKMQELQNKVTGYDKNLADDRARRFVEEDAAPRYPGNTMKLADNSTKGPSLSAEVKTVPTSQQAGSLKVRPIRVFVLSDMLLFAKSLGNGTYRYKFSIPLGGAVVTEMQGFDNTLLIKAKGGADRFFLFKDAAERRKWTATLWPMILVLSADGRVKPDMRRKMNRGHHMRLTHIGMTNLMKVSLGQEPGETPELDHSLGRGDEETSSPASPTTTSRPPLPVVVLGGITTSAELPAEEVVEPRVLLSSQTKLLSPRSPRLAAVPTGAAAPSDPDVGKEDSSSNNNEVDEENEDGGGSSSARRGSSAGGEGRDGRRERRQSTVRRRDEEEQQQQREPSQRKRSRRDKQLPPLIRGSDRERDNKPSSPARPPTTRPPHPSAAWLEADHDGDRSRQRRAEESSSSASRRLSTSSIRSDASRASRPAKTTPSSKSAYHSLTGKTHHGSKEREKRPTASSRSQIVRGSGRPAGPCRSGEARDGSGGGGGGGGGGDGENGSRSSEVRATETLVRKRTRSNSFDEATIKRFVGAAKLENKSSGTPAGSALTKTTVTSSPRRRPLRRSTSANNPTPSDAASPRTDDDDEDLSRRRAERKSSTATDRRGSKAGLRV</sequence>
<dbReference type="Proteomes" id="UP000011083">
    <property type="component" value="Unassembled WGS sequence"/>
</dbReference>
<feature type="coiled-coil region" evidence="1">
    <location>
        <begin position="274"/>
        <end position="431"/>
    </location>
</feature>
<evidence type="ECO:0000313" key="5">
    <source>
        <dbReference type="Proteomes" id="UP000011083"/>
    </source>
</evidence>
<dbReference type="GeneID" id="14914507"/>
<organism evidence="4 5">
    <name type="scientific">Acanthamoeba castellanii (strain ATCC 30010 / Neff)</name>
    <dbReference type="NCBI Taxonomy" id="1257118"/>
    <lineage>
        <taxon>Eukaryota</taxon>
        <taxon>Amoebozoa</taxon>
        <taxon>Discosea</taxon>
        <taxon>Longamoebia</taxon>
        <taxon>Centramoebida</taxon>
        <taxon>Acanthamoebidae</taxon>
        <taxon>Acanthamoeba</taxon>
    </lineage>
</organism>
<dbReference type="GO" id="GO:0005085">
    <property type="term" value="F:guanyl-nucleotide exchange factor activity"/>
    <property type="evidence" value="ECO:0007669"/>
    <property type="project" value="InterPro"/>
</dbReference>
<feature type="compositionally biased region" description="Low complexity" evidence="2">
    <location>
        <begin position="147"/>
        <end position="156"/>
    </location>
</feature>
<feature type="compositionally biased region" description="Low complexity" evidence="2">
    <location>
        <begin position="921"/>
        <end position="931"/>
    </location>
</feature>
<reference evidence="4 5" key="1">
    <citation type="journal article" date="2013" name="Genome Biol.">
        <title>Genome of Acanthamoeba castellanii highlights extensive lateral gene transfer and early evolution of tyrosine kinase signaling.</title>
        <authorList>
            <person name="Clarke M."/>
            <person name="Lohan A.J."/>
            <person name="Liu B."/>
            <person name="Lagkouvardos I."/>
            <person name="Roy S."/>
            <person name="Zafar N."/>
            <person name="Bertelli C."/>
            <person name="Schilde C."/>
            <person name="Kianianmomeni A."/>
            <person name="Burglin T.R."/>
            <person name="Frech C."/>
            <person name="Turcotte B."/>
            <person name="Kopec K.O."/>
            <person name="Synnott J.M."/>
            <person name="Choo C."/>
            <person name="Paponov I."/>
            <person name="Finkler A."/>
            <person name="Soon Heng Tan C."/>
            <person name="Hutchins A.P."/>
            <person name="Weinmeier T."/>
            <person name="Rattei T."/>
            <person name="Chu J.S."/>
            <person name="Gimenez G."/>
            <person name="Irimia M."/>
            <person name="Rigden D.J."/>
            <person name="Fitzpatrick D.A."/>
            <person name="Lorenzo-Morales J."/>
            <person name="Bateman A."/>
            <person name="Chiu C.H."/>
            <person name="Tang P."/>
            <person name="Hegemann P."/>
            <person name="Fromm H."/>
            <person name="Raoult D."/>
            <person name="Greub G."/>
            <person name="Miranda-Saavedra D."/>
            <person name="Chen N."/>
            <person name="Nash P."/>
            <person name="Ginger M.L."/>
            <person name="Horn M."/>
            <person name="Schaap P."/>
            <person name="Caler L."/>
            <person name="Loftus B."/>
        </authorList>
    </citation>
    <scope>NUCLEOTIDE SEQUENCE [LARGE SCALE GENOMIC DNA]</scope>
    <source>
        <strain evidence="4 5">Neff</strain>
    </source>
</reference>
<dbReference type="KEGG" id="acan:ACA1_367110"/>
<dbReference type="SUPFAM" id="SSF50729">
    <property type="entry name" value="PH domain-like"/>
    <property type="match status" value="1"/>
</dbReference>
<feature type="compositionally biased region" description="Basic and acidic residues" evidence="2">
    <location>
        <begin position="1097"/>
        <end position="1112"/>
    </location>
</feature>
<feature type="compositionally biased region" description="Low complexity" evidence="2">
    <location>
        <begin position="253"/>
        <end position="265"/>
    </location>
</feature>
<dbReference type="VEuPathDB" id="AmoebaDB:ACA1_367110"/>
<dbReference type="EMBL" id="KB008073">
    <property type="protein sequence ID" value="ELR14078.1"/>
    <property type="molecule type" value="Genomic_DNA"/>
</dbReference>
<dbReference type="Gene3D" id="2.30.29.30">
    <property type="entry name" value="Pleckstrin-homology domain (PH domain)/Phosphotyrosine-binding domain (PTB)"/>
    <property type="match status" value="1"/>
</dbReference>
<dbReference type="SUPFAM" id="SSF48065">
    <property type="entry name" value="DBL homology domain (DH-domain)"/>
    <property type="match status" value="1"/>
</dbReference>
<protein>
    <submittedName>
        <fullName evidence="4">RhoGEF domain containing protein</fullName>
    </submittedName>
</protein>
<dbReference type="InterPro" id="IPR011993">
    <property type="entry name" value="PH-like_dom_sf"/>
</dbReference>
<feature type="compositionally biased region" description="Basic and acidic residues" evidence="2">
    <location>
        <begin position="175"/>
        <end position="210"/>
    </location>
</feature>
<accession>L8GMV7</accession>
<keyword evidence="1" id="KW-0175">Coiled coil</keyword>
<dbReference type="CDD" id="cd00821">
    <property type="entry name" value="PH"/>
    <property type="match status" value="1"/>
</dbReference>
<dbReference type="SMART" id="SM00325">
    <property type="entry name" value="RhoGEF"/>
    <property type="match status" value="1"/>
</dbReference>
<dbReference type="InterPro" id="IPR051092">
    <property type="entry name" value="FYVE_RhoGEF_PH"/>
</dbReference>
<dbReference type="PROSITE" id="PS50010">
    <property type="entry name" value="DH_2"/>
    <property type="match status" value="1"/>
</dbReference>
<evidence type="ECO:0000313" key="4">
    <source>
        <dbReference type="EMBL" id="ELR14078.1"/>
    </source>
</evidence>
<dbReference type="STRING" id="1257118.L8GMV7"/>
<gene>
    <name evidence="4" type="ORF">ACA1_367110</name>
</gene>
<feature type="region of interest" description="Disordered" evidence="2">
    <location>
        <begin position="964"/>
        <end position="1321"/>
    </location>
</feature>
<keyword evidence="5" id="KW-1185">Reference proteome</keyword>
<feature type="compositionally biased region" description="Basic and acidic residues" evidence="2">
    <location>
        <begin position="1023"/>
        <end position="1041"/>
    </location>
</feature>
<dbReference type="OrthoDB" id="4188731at2759"/>
<evidence type="ECO:0000259" key="3">
    <source>
        <dbReference type="PROSITE" id="PS50010"/>
    </source>
</evidence>
<feature type="coiled-coil region" evidence="1">
    <location>
        <begin position="704"/>
        <end position="738"/>
    </location>
</feature>
<dbReference type="InterPro" id="IPR035899">
    <property type="entry name" value="DBL_dom_sf"/>
</dbReference>
<dbReference type="GO" id="GO:0005737">
    <property type="term" value="C:cytoplasm"/>
    <property type="evidence" value="ECO:0007669"/>
    <property type="project" value="TreeGrafter"/>
</dbReference>
<feature type="compositionally biased region" description="Basic and acidic residues" evidence="2">
    <location>
        <begin position="221"/>
        <end position="251"/>
    </location>
</feature>
<dbReference type="RefSeq" id="XP_004336091.1">
    <property type="nucleotide sequence ID" value="XM_004336043.1"/>
</dbReference>
<name>L8GMV7_ACACF</name>
<feature type="compositionally biased region" description="Pro residues" evidence="2">
    <location>
        <begin position="1080"/>
        <end position="1091"/>
    </location>
</feature>
<dbReference type="Gene3D" id="1.20.900.10">
    <property type="entry name" value="Dbl homology (DH) domain"/>
    <property type="match status" value="1"/>
</dbReference>
<dbReference type="InterPro" id="IPR000219">
    <property type="entry name" value="DH_dom"/>
</dbReference>
<feature type="compositionally biased region" description="Polar residues" evidence="2">
    <location>
        <begin position="1139"/>
        <end position="1152"/>
    </location>
</feature>
<evidence type="ECO:0000256" key="2">
    <source>
        <dbReference type="SAM" id="MobiDB-lite"/>
    </source>
</evidence>
<feature type="region of interest" description="Disordered" evidence="2">
    <location>
        <begin position="147"/>
        <end position="270"/>
    </location>
</feature>
<feature type="region of interest" description="Disordered" evidence="2">
    <location>
        <begin position="900"/>
        <end position="936"/>
    </location>
</feature>
<dbReference type="PANTHER" id="PTHR12673">
    <property type="entry name" value="FACIOGENITAL DYSPLASIA PROTEIN"/>
    <property type="match status" value="1"/>
</dbReference>
<feature type="compositionally biased region" description="Low complexity" evidence="2">
    <location>
        <begin position="1113"/>
        <end position="1137"/>
    </location>
</feature>
<evidence type="ECO:0000256" key="1">
    <source>
        <dbReference type="SAM" id="Coils"/>
    </source>
</evidence>
<dbReference type="Pfam" id="PF00621">
    <property type="entry name" value="RhoGEF"/>
    <property type="match status" value="1"/>
</dbReference>
<dbReference type="CDD" id="cd00160">
    <property type="entry name" value="RhoGEF"/>
    <property type="match status" value="1"/>
</dbReference>